<dbReference type="VEuPathDB" id="PiroplasmaDB:BEWA_042710"/>
<dbReference type="GO" id="GO:0006508">
    <property type="term" value="P:proteolysis"/>
    <property type="evidence" value="ECO:0007669"/>
    <property type="project" value="UniProtKB-KW"/>
</dbReference>
<dbReference type="PANTHER" id="PTHR12378">
    <property type="entry name" value="DESUMOYLATING ISOPEPTIDASE"/>
    <property type="match status" value="1"/>
</dbReference>
<name>L1LGG8_THEEQ</name>
<evidence type="ECO:0000313" key="5">
    <source>
        <dbReference type="EMBL" id="EKX74233.1"/>
    </source>
</evidence>
<dbReference type="GeneID" id="15807681"/>
<keyword evidence="6" id="KW-1185">Reference proteome</keyword>
<keyword evidence="3" id="KW-0378">Hydrolase</keyword>
<feature type="domain" description="PPPDE" evidence="4">
    <location>
        <begin position="148"/>
        <end position="280"/>
    </location>
</feature>
<dbReference type="eggNOG" id="KOG0324">
    <property type="taxonomic scope" value="Eukaryota"/>
</dbReference>
<proteinExistence type="inferred from homology"/>
<evidence type="ECO:0000313" key="6">
    <source>
        <dbReference type="Proteomes" id="UP000031512"/>
    </source>
</evidence>
<dbReference type="EMBL" id="ACOU01000002">
    <property type="protein sequence ID" value="EKX74233.1"/>
    <property type="molecule type" value="Genomic_DNA"/>
</dbReference>
<dbReference type="Proteomes" id="UP000031512">
    <property type="component" value="Unassembled WGS sequence"/>
</dbReference>
<dbReference type="Gene3D" id="3.90.1720.30">
    <property type="entry name" value="PPPDE domains"/>
    <property type="match status" value="1"/>
</dbReference>
<evidence type="ECO:0000259" key="4">
    <source>
        <dbReference type="PROSITE" id="PS51858"/>
    </source>
</evidence>
<dbReference type="AlphaFoldDB" id="L1LGG8"/>
<dbReference type="Pfam" id="PF05903">
    <property type="entry name" value="Peptidase_C97"/>
    <property type="match status" value="1"/>
</dbReference>
<sequence length="319" mass="35339">MVEGEKKEGIITTIVRKPSDKPEYGCVDSAVSLVHNPGIPDCHTQAAKEIVLSSLMNDSTASGILSAKHVNRVHKLYNTGVNSIQPSAHEGSNAQTVRNESVEDYRMIRRGLSDNVAAMKSRGKVKFIRQTSKPAGKPVKISQPTEYGHVYLNIYDLESVNKVVNVVAGTFGAGAYHAGVEIYGYEYNYGYTSLGGTGVMQSFPRFHPSHVYRKTIDLGKTRFSPREVNEIVERLKLQWPGNKYDLLKRNCLNFANAFCVELEVGEIPSWVMGLQNKINWTCDSFNSGAAKIKEFDRTVGISRAFGTLQRKLTGQSVTK</sequence>
<gene>
    <name evidence="5" type="ORF">BEWA_042710</name>
</gene>
<dbReference type="PROSITE" id="PS51858">
    <property type="entry name" value="PPPDE"/>
    <property type="match status" value="1"/>
</dbReference>
<comment type="similarity">
    <text evidence="1">Belongs to the DeSI family.</text>
</comment>
<organism evidence="5 6">
    <name type="scientific">Theileria equi strain WA</name>
    <dbReference type="NCBI Taxonomy" id="1537102"/>
    <lineage>
        <taxon>Eukaryota</taxon>
        <taxon>Sar</taxon>
        <taxon>Alveolata</taxon>
        <taxon>Apicomplexa</taxon>
        <taxon>Aconoidasida</taxon>
        <taxon>Piroplasmida</taxon>
        <taxon>Theileriidae</taxon>
        <taxon>Theileria</taxon>
    </lineage>
</organism>
<protein>
    <recommendedName>
        <fullName evidence="4">PPPDE domain-containing protein</fullName>
    </recommendedName>
</protein>
<dbReference type="OrthoDB" id="359933at2759"/>
<comment type="caution">
    <text evidence="5">The sequence shown here is derived from an EMBL/GenBank/DDBJ whole genome shotgun (WGS) entry which is preliminary data.</text>
</comment>
<dbReference type="GO" id="GO:0101005">
    <property type="term" value="F:deubiquitinase activity"/>
    <property type="evidence" value="ECO:0007669"/>
    <property type="project" value="TreeGrafter"/>
</dbReference>
<accession>L1LGG8</accession>
<evidence type="ECO:0000256" key="3">
    <source>
        <dbReference type="ARBA" id="ARBA00022801"/>
    </source>
</evidence>
<dbReference type="KEGG" id="beq:BEWA_042710"/>
<dbReference type="GO" id="GO:0016579">
    <property type="term" value="P:protein deubiquitination"/>
    <property type="evidence" value="ECO:0007669"/>
    <property type="project" value="TreeGrafter"/>
</dbReference>
<reference evidence="5 6" key="1">
    <citation type="journal article" date="2012" name="BMC Genomics">
        <title>Comparative genomic analysis and phylogenetic position of Theileria equi.</title>
        <authorList>
            <person name="Kappmeyer L.S."/>
            <person name="Thiagarajan M."/>
            <person name="Herndon D.R."/>
            <person name="Ramsay J.D."/>
            <person name="Caler E."/>
            <person name="Djikeng A."/>
            <person name="Gillespie J.J."/>
            <person name="Lau A.O."/>
            <person name="Roalson E.H."/>
            <person name="Silva J.C."/>
            <person name="Silva M.G."/>
            <person name="Suarez C.E."/>
            <person name="Ueti M.W."/>
            <person name="Nene V.M."/>
            <person name="Mealey R.H."/>
            <person name="Knowles D.P."/>
            <person name="Brayton K.A."/>
        </authorList>
    </citation>
    <scope>NUCLEOTIDE SEQUENCE [LARGE SCALE GENOMIC DNA]</scope>
    <source>
        <strain evidence="5 6">WA</strain>
    </source>
</reference>
<dbReference type="InterPro" id="IPR042266">
    <property type="entry name" value="PPPDE_sf"/>
</dbReference>
<dbReference type="InterPro" id="IPR008580">
    <property type="entry name" value="PPPDE_dom"/>
</dbReference>
<dbReference type="PANTHER" id="PTHR12378:SF80">
    <property type="entry name" value="IP06716P-RELATED"/>
    <property type="match status" value="1"/>
</dbReference>
<keyword evidence="2" id="KW-0645">Protease</keyword>
<dbReference type="STRING" id="1537102.L1LGG8"/>
<evidence type="ECO:0000256" key="1">
    <source>
        <dbReference type="ARBA" id="ARBA00008140"/>
    </source>
</evidence>
<evidence type="ECO:0000256" key="2">
    <source>
        <dbReference type="ARBA" id="ARBA00022670"/>
    </source>
</evidence>
<dbReference type="SMART" id="SM01179">
    <property type="entry name" value="DUF862"/>
    <property type="match status" value="1"/>
</dbReference>
<dbReference type="RefSeq" id="XP_004833685.1">
    <property type="nucleotide sequence ID" value="XM_004833628.1"/>
</dbReference>